<accession>A0A178L8W8</accession>
<feature type="domain" description="JmjC" evidence="1">
    <location>
        <begin position="98"/>
        <end position="253"/>
    </location>
</feature>
<reference evidence="2 3" key="1">
    <citation type="submission" date="2016-04" db="EMBL/GenBank/DDBJ databases">
        <title>Draft Genome Sequences of Staphylococcus capitis Strain H36, S. capitis Strain H65, S. cohnii Strain H62, S. hominis Strain H69, Mycobacterium iranicum Strain H39, Plantibacter sp. Strain H53, Pseudomonas oryzihabitans Strain H72, and Microbacterium sp. Strain H83, isolated from residential settings.</title>
        <authorList>
            <person name="Lymperopoulou D."/>
            <person name="Adams R.I."/>
            <person name="Lindow S."/>
            <person name="Coil D.A."/>
            <person name="Jospin G."/>
            <person name="Eisen J.A."/>
        </authorList>
    </citation>
    <scope>NUCLEOTIDE SEQUENCE [LARGE SCALE GENOMIC DNA]</scope>
    <source>
        <strain evidence="2 3">H72</strain>
    </source>
</reference>
<evidence type="ECO:0000313" key="2">
    <source>
        <dbReference type="EMBL" id="OAN26027.1"/>
    </source>
</evidence>
<sequence>MFEAKLWDDFDQKTAGGRAPYLFESILPIHKGFSGPEVVEQAFYDLAEQSDRKTTDSRIRIYDGEQRRDDLIEQAYRQLRLNGETLVAFMQRLTARTRFSLVINNLEQISPRLAADFGRFIRSFFAFRGMPVGGVEQAAFCGNYAGTAFGIHEGFEHAFLCHLGPGVKEFYCWTRDEYIALADGRAPTFAGASAYDALLKTGKLFLLKPGDVLYLPASVYHIGRQDEYSVSVALPFYTYPLTRFLSRRVIPELSEQSLPFDQEGISDLLPFGNRNPLLVPLGQLLDDNLRRWSDGALHEYLGYHWHRLISNGGWELPRRISAKVCEEGPLQEPLPIQIGQRIRLREPLHVSHQAALGCSAAQRRVFAGARSVVIDDPHARQVAWLEQLNSYDFVPVETEQQREACRALSRTGSLELV</sequence>
<name>A0A178L8W8_9PSED</name>
<dbReference type="InterPro" id="IPR003347">
    <property type="entry name" value="JmjC_dom"/>
</dbReference>
<dbReference type="Gene3D" id="2.60.120.650">
    <property type="entry name" value="Cupin"/>
    <property type="match status" value="1"/>
</dbReference>
<comment type="caution">
    <text evidence="2">The sequence shown here is derived from an EMBL/GenBank/DDBJ whole genome shotgun (WGS) entry which is preliminary data.</text>
</comment>
<dbReference type="SUPFAM" id="SSF51197">
    <property type="entry name" value="Clavaminate synthase-like"/>
    <property type="match status" value="1"/>
</dbReference>
<organism evidence="2 3">
    <name type="scientific">Pseudomonas oryzihabitans</name>
    <dbReference type="NCBI Taxonomy" id="47885"/>
    <lineage>
        <taxon>Bacteria</taxon>
        <taxon>Pseudomonadati</taxon>
        <taxon>Pseudomonadota</taxon>
        <taxon>Gammaproteobacteria</taxon>
        <taxon>Pseudomonadales</taxon>
        <taxon>Pseudomonadaceae</taxon>
        <taxon>Pseudomonas</taxon>
    </lineage>
</organism>
<proteinExistence type="predicted"/>
<dbReference type="EMBL" id="LWCR01000045">
    <property type="protein sequence ID" value="OAN26027.1"/>
    <property type="molecule type" value="Genomic_DNA"/>
</dbReference>
<gene>
    <name evidence="2" type="ORF">A4V15_06420</name>
</gene>
<dbReference type="AlphaFoldDB" id="A0A178L8W8"/>
<dbReference type="Proteomes" id="UP000078356">
    <property type="component" value="Unassembled WGS sequence"/>
</dbReference>
<evidence type="ECO:0000259" key="1">
    <source>
        <dbReference type="PROSITE" id="PS51184"/>
    </source>
</evidence>
<dbReference type="PROSITE" id="PS51184">
    <property type="entry name" value="JMJC"/>
    <property type="match status" value="1"/>
</dbReference>
<dbReference type="RefSeq" id="WP_064308964.1">
    <property type="nucleotide sequence ID" value="NZ_LWCR01000045.1"/>
</dbReference>
<protein>
    <recommendedName>
        <fullName evidence="1">JmjC domain-containing protein</fullName>
    </recommendedName>
</protein>
<dbReference type="OrthoDB" id="4518480at2"/>
<evidence type="ECO:0000313" key="3">
    <source>
        <dbReference type="Proteomes" id="UP000078356"/>
    </source>
</evidence>